<proteinExistence type="predicted"/>
<name>A0A109IJ01_9ACTN</name>
<dbReference type="OrthoDB" id="3369331at2"/>
<evidence type="ECO:0000313" key="2">
    <source>
        <dbReference type="Proteomes" id="UP000198226"/>
    </source>
</evidence>
<evidence type="ECO:0000313" key="1">
    <source>
        <dbReference type="EMBL" id="SCG78401.1"/>
    </source>
</evidence>
<organism evidence="1 2">
    <name type="scientific">Micromonospora rifamycinica</name>
    <dbReference type="NCBI Taxonomy" id="291594"/>
    <lineage>
        <taxon>Bacteria</taxon>
        <taxon>Bacillati</taxon>
        <taxon>Actinomycetota</taxon>
        <taxon>Actinomycetes</taxon>
        <taxon>Micromonosporales</taxon>
        <taxon>Micromonosporaceae</taxon>
        <taxon>Micromonospora</taxon>
    </lineage>
</organism>
<dbReference type="AlphaFoldDB" id="A0A109IJ01"/>
<dbReference type="Proteomes" id="UP000198226">
    <property type="component" value="Chromosome I"/>
</dbReference>
<keyword evidence="2" id="KW-1185">Reference proteome</keyword>
<protein>
    <submittedName>
        <fullName evidence="1">Uncharacterized protein</fullName>
    </submittedName>
</protein>
<dbReference type="RefSeq" id="WP_067310506.1">
    <property type="nucleotide sequence ID" value="NZ_LRMV01000092.1"/>
</dbReference>
<dbReference type="EMBL" id="LT607752">
    <property type="protein sequence ID" value="SCG78401.1"/>
    <property type="molecule type" value="Genomic_DNA"/>
</dbReference>
<reference evidence="2" key="1">
    <citation type="submission" date="2016-06" db="EMBL/GenBank/DDBJ databases">
        <authorList>
            <person name="Varghese N."/>
            <person name="Submissions Spin"/>
        </authorList>
    </citation>
    <scope>NUCLEOTIDE SEQUENCE [LARGE SCALE GENOMIC DNA]</scope>
    <source>
        <strain evidence="2">DSM 44983</strain>
    </source>
</reference>
<gene>
    <name evidence="1" type="ORF">GA0070623_4394</name>
</gene>
<sequence>MRRLTEETVLAVGRLTLAATELEYLLASIGTGQAEGGDLPTIFTGPGEPVQVARRAAHLAPPAHRAEFVGLVEAAATYLVQGRTAVRALWLDGNRVDAATFDEIAGLVLRCRDRLQALHDDLTHPASAPPRTR</sequence>
<accession>A0A109IJ01</accession>